<protein>
    <submittedName>
        <fullName evidence="2">HET-domain-containing protein</fullName>
    </submittedName>
</protein>
<accession>A0A8E2JAR7</accession>
<organism evidence="2 3">
    <name type="scientific">Lepidopterella palustris CBS 459.81</name>
    <dbReference type="NCBI Taxonomy" id="1314670"/>
    <lineage>
        <taxon>Eukaryota</taxon>
        <taxon>Fungi</taxon>
        <taxon>Dikarya</taxon>
        <taxon>Ascomycota</taxon>
        <taxon>Pezizomycotina</taxon>
        <taxon>Dothideomycetes</taxon>
        <taxon>Pleosporomycetidae</taxon>
        <taxon>Mytilinidiales</taxon>
        <taxon>Argynnaceae</taxon>
        <taxon>Lepidopterella</taxon>
    </lineage>
</organism>
<gene>
    <name evidence="2" type="ORF">K432DRAFT_284089</name>
</gene>
<evidence type="ECO:0000313" key="2">
    <source>
        <dbReference type="EMBL" id="OCK75512.1"/>
    </source>
</evidence>
<proteinExistence type="predicted"/>
<dbReference type="InterPro" id="IPR010730">
    <property type="entry name" value="HET"/>
</dbReference>
<feature type="non-terminal residue" evidence="2">
    <location>
        <position position="1"/>
    </location>
</feature>
<dbReference type="InterPro" id="IPR052895">
    <property type="entry name" value="HetReg/Transcr_Mod"/>
</dbReference>
<dbReference type="OrthoDB" id="194358at2759"/>
<dbReference type="EMBL" id="KV745308">
    <property type="protein sequence ID" value="OCK75512.1"/>
    <property type="molecule type" value="Genomic_DNA"/>
</dbReference>
<feature type="non-terminal residue" evidence="2">
    <location>
        <position position="283"/>
    </location>
</feature>
<keyword evidence="3" id="KW-1185">Reference proteome</keyword>
<dbReference type="AlphaFoldDB" id="A0A8E2JAR7"/>
<dbReference type="PANTHER" id="PTHR24148:SF73">
    <property type="entry name" value="HET DOMAIN PROTEIN (AFU_ORTHOLOGUE AFUA_8G01020)"/>
    <property type="match status" value="1"/>
</dbReference>
<sequence length="283" mass="32510">YEPLDTSSSQIRLVQVSSTTGVAIRCAIETFDLDTYPEYEALSYTWGPPPPTRTIFLNGQQFHVRENLWCFLDHVARNSIASLAGVEFEPRYLWIDQLSIDQSSTAEKSHQVRQMAQIFKQARRVVAWLGEEEAGSDAAMQLIGRAVGRLFRRRYWTRLWIVQELILAQDLIIACGNCAVPFVGVRMVDASLYLLDQRSFDVDAHGLLDLFPDQVRFLVIWTQDSPRQRRSPEMVPEVFMVYSGMECENPKDKVYALSAIVEGRLDITVDYSRPASWVYWDVM</sequence>
<name>A0A8E2JAR7_9PEZI</name>
<feature type="domain" description="Heterokaryon incompatibility" evidence="1">
    <location>
        <begin position="39"/>
        <end position="143"/>
    </location>
</feature>
<evidence type="ECO:0000313" key="3">
    <source>
        <dbReference type="Proteomes" id="UP000250266"/>
    </source>
</evidence>
<dbReference type="PANTHER" id="PTHR24148">
    <property type="entry name" value="ANKYRIN REPEAT DOMAIN-CONTAINING PROTEIN 39 HOMOLOG-RELATED"/>
    <property type="match status" value="1"/>
</dbReference>
<reference evidence="2 3" key="1">
    <citation type="journal article" date="2016" name="Nat. Commun.">
        <title>Ectomycorrhizal ecology is imprinted in the genome of the dominant symbiotic fungus Cenococcum geophilum.</title>
        <authorList>
            <consortium name="DOE Joint Genome Institute"/>
            <person name="Peter M."/>
            <person name="Kohler A."/>
            <person name="Ohm R.A."/>
            <person name="Kuo A."/>
            <person name="Krutzmann J."/>
            <person name="Morin E."/>
            <person name="Arend M."/>
            <person name="Barry K.W."/>
            <person name="Binder M."/>
            <person name="Choi C."/>
            <person name="Clum A."/>
            <person name="Copeland A."/>
            <person name="Grisel N."/>
            <person name="Haridas S."/>
            <person name="Kipfer T."/>
            <person name="LaButti K."/>
            <person name="Lindquist E."/>
            <person name="Lipzen A."/>
            <person name="Maire R."/>
            <person name="Meier B."/>
            <person name="Mihaltcheva S."/>
            <person name="Molinier V."/>
            <person name="Murat C."/>
            <person name="Poggeler S."/>
            <person name="Quandt C.A."/>
            <person name="Sperisen C."/>
            <person name="Tritt A."/>
            <person name="Tisserant E."/>
            <person name="Crous P.W."/>
            <person name="Henrissat B."/>
            <person name="Nehls U."/>
            <person name="Egli S."/>
            <person name="Spatafora J.W."/>
            <person name="Grigoriev I.V."/>
            <person name="Martin F.M."/>
        </authorList>
    </citation>
    <scope>NUCLEOTIDE SEQUENCE [LARGE SCALE GENOMIC DNA]</scope>
    <source>
        <strain evidence="2 3">CBS 459.81</strain>
    </source>
</reference>
<evidence type="ECO:0000259" key="1">
    <source>
        <dbReference type="Pfam" id="PF06985"/>
    </source>
</evidence>
<dbReference type="Pfam" id="PF06985">
    <property type="entry name" value="HET"/>
    <property type="match status" value="1"/>
</dbReference>
<dbReference type="Proteomes" id="UP000250266">
    <property type="component" value="Unassembled WGS sequence"/>
</dbReference>